<organism evidence="10 11">
    <name type="scientific">Trichomonas vaginalis (strain ATCC PRA-98 / G3)</name>
    <dbReference type="NCBI Taxonomy" id="412133"/>
    <lineage>
        <taxon>Eukaryota</taxon>
        <taxon>Metamonada</taxon>
        <taxon>Parabasalia</taxon>
        <taxon>Trichomonadida</taxon>
        <taxon>Trichomonadidae</taxon>
        <taxon>Trichomonas</taxon>
    </lineage>
</organism>
<accession>A2EEM1</accession>
<comment type="catalytic activity">
    <reaction evidence="6">
        <text>O-phospho-L-seryl-[protein] + H2O = L-seryl-[protein] + phosphate</text>
        <dbReference type="Rhea" id="RHEA:20629"/>
        <dbReference type="Rhea" id="RHEA-COMP:9863"/>
        <dbReference type="Rhea" id="RHEA-COMP:11604"/>
        <dbReference type="ChEBI" id="CHEBI:15377"/>
        <dbReference type="ChEBI" id="CHEBI:29999"/>
        <dbReference type="ChEBI" id="CHEBI:43474"/>
        <dbReference type="ChEBI" id="CHEBI:83421"/>
        <dbReference type="EC" id="3.1.3.16"/>
    </reaction>
</comment>
<keyword evidence="11" id="KW-1185">Reference proteome</keyword>
<dbReference type="eggNOG" id="KOG0374">
    <property type="taxonomic scope" value="Eukaryota"/>
</dbReference>
<keyword evidence="3 8" id="KW-0378">Hydrolase</keyword>
<reference evidence="10" key="1">
    <citation type="submission" date="2006-10" db="EMBL/GenBank/DDBJ databases">
        <authorList>
            <person name="Amadeo P."/>
            <person name="Zhao Q."/>
            <person name="Wortman J."/>
            <person name="Fraser-Liggett C."/>
            <person name="Carlton J."/>
        </authorList>
    </citation>
    <scope>NUCLEOTIDE SEQUENCE</scope>
    <source>
        <strain evidence="10">G3</strain>
    </source>
</reference>
<dbReference type="GO" id="GO:0005737">
    <property type="term" value="C:cytoplasm"/>
    <property type="evidence" value="ECO:0000318"/>
    <property type="project" value="GO_Central"/>
</dbReference>
<gene>
    <name evidence="10" type="ORF">TVAG_464760</name>
</gene>
<evidence type="ECO:0000256" key="4">
    <source>
        <dbReference type="ARBA" id="ARBA00022912"/>
    </source>
</evidence>
<dbReference type="PANTHER" id="PTHR11668:SF300">
    <property type="entry name" value="SERINE_THREONINE-PROTEIN PHOSPHATASE"/>
    <property type="match status" value="1"/>
</dbReference>
<dbReference type="InParanoid" id="A2EEM1"/>
<dbReference type="GO" id="GO:0005634">
    <property type="term" value="C:nucleus"/>
    <property type="evidence" value="ECO:0000318"/>
    <property type="project" value="GO_Central"/>
</dbReference>
<dbReference type="KEGG" id="tva:4766838"/>
<dbReference type="FunFam" id="3.60.21.10:FF:000069">
    <property type="entry name" value="Serine/threonine-protein phosphatase"/>
    <property type="match status" value="1"/>
</dbReference>
<dbReference type="SMART" id="SM00156">
    <property type="entry name" value="PP2Ac"/>
    <property type="match status" value="1"/>
</dbReference>
<evidence type="ECO:0000256" key="3">
    <source>
        <dbReference type="ARBA" id="ARBA00022801"/>
    </source>
</evidence>
<dbReference type="Pfam" id="PF00149">
    <property type="entry name" value="Metallophos"/>
    <property type="match status" value="1"/>
</dbReference>
<comment type="catalytic activity">
    <reaction evidence="7 8">
        <text>O-phospho-L-threonyl-[protein] + H2O = L-threonyl-[protein] + phosphate</text>
        <dbReference type="Rhea" id="RHEA:47004"/>
        <dbReference type="Rhea" id="RHEA-COMP:11060"/>
        <dbReference type="Rhea" id="RHEA-COMP:11605"/>
        <dbReference type="ChEBI" id="CHEBI:15377"/>
        <dbReference type="ChEBI" id="CHEBI:30013"/>
        <dbReference type="ChEBI" id="CHEBI:43474"/>
        <dbReference type="ChEBI" id="CHEBI:61977"/>
        <dbReference type="EC" id="3.1.3.16"/>
    </reaction>
</comment>
<evidence type="ECO:0000256" key="2">
    <source>
        <dbReference type="ARBA" id="ARBA00022723"/>
    </source>
</evidence>
<proteinExistence type="inferred from homology"/>
<dbReference type="RefSeq" id="XP_001321151.1">
    <property type="nucleotide sequence ID" value="XM_001321116.1"/>
</dbReference>
<protein>
    <recommendedName>
        <fullName evidence="8">Serine/threonine-protein phosphatase</fullName>
        <ecNumber evidence="8">3.1.3.16</ecNumber>
    </recommendedName>
</protein>
<evidence type="ECO:0000256" key="7">
    <source>
        <dbReference type="ARBA" id="ARBA00048336"/>
    </source>
</evidence>
<dbReference type="Gene3D" id="3.60.21.10">
    <property type="match status" value="1"/>
</dbReference>
<evidence type="ECO:0000313" key="10">
    <source>
        <dbReference type="EMBL" id="EAY08928.1"/>
    </source>
</evidence>
<dbReference type="CDD" id="cd00144">
    <property type="entry name" value="MPP_PPP_family"/>
    <property type="match status" value="1"/>
</dbReference>
<dbReference type="EC" id="3.1.3.16" evidence="8"/>
<reference evidence="10" key="2">
    <citation type="journal article" date="2007" name="Science">
        <title>Draft genome sequence of the sexually transmitted pathogen Trichomonas vaginalis.</title>
        <authorList>
            <person name="Carlton J.M."/>
            <person name="Hirt R.P."/>
            <person name="Silva J.C."/>
            <person name="Delcher A.L."/>
            <person name="Schatz M."/>
            <person name="Zhao Q."/>
            <person name="Wortman J.R."/>
            <person name="Bidwell S.L."/>
            <person name="Alsmark U.C.M."/>
            <person name="Besteiro S."/>
            <person name="Sicheritz-Ponten T."/>
            <person name="Noel C.J."/>
            <person name="Dacks J.B."/>
            <person name="Foster P.G."/>
            <person name="Simillion C."/>
            <person name="Van de Peer Y."/>
            <person name="Miranda-Saavedra D."/>
            <person name="Barton G.J."/>
            <person name="Westrop G.D."/>
            <person name="Mueller S."/>
            <person name="Dessi D."/>
            <person name="Fiori P.L."/>
            <person name="Ren Q."/>
            <person name="Paulsen I."/>
            <person name="Zhang H."/>
            <person name="Bastida-Corcuera F.D."/>
            <person name="Simoes-Barbosa A."/>
            <person name="Brown M.T."/>
            <person name="Hayes R.D."/>
            <person name="Mukherjee M."/>
            <person name="Okumura C.Y."/>
            <person name="Schneider R."/>
            <person name="Smith A.J."/>
            <person name="Vanacova S."/>
            <person name="Villalvazo M."/>
            <person name="Haas B.J."/>
            <person name="Pertea M."/>
            <person name="Feldblyum T.V."/>
            <person name="Utterback T.R."/>
            <person name="Shu C.L."/>
            <person name="Osoegawa K."/>
            <person name="de Jong P.J."/>
            <person name="Hrdy I."/>
            <person name="Horvathova L."/>
            <person name="Zubacova Z."/>
            <person name="Dolezal P."/>
            <person name="Malik S.B."/>
            <person name="Logsdon J.M. Jr."/>
            <person name="Henze K."/>
            <person name="Gupta A."/>
            <person name="Wang C.C."/>
            <person name="Dunne R.L."/>
            <person name="Upcroft J.A."/>
            <person name="Upcroft P."/>
            <person name="White O."/>
            <person name="Salzberg S.L."/>
            <person name="Tang P."/>
            <person name="Chiu C.-H."/>
            <person name="Lee Y.-S."/>
            <person name="Embley T.M."/>
            <person name="Coombs G.H."/>
            <person name="Mottram J.C."/>
            <person name="Tachezy J."/>
            <person name="Fraser-Liggett C.M."/>
            <person name="Johnson P.J."/>
        </authorList>
    </citation>
    <scope>NUCLEOTIDE SEQUENCE [LARGE SCALE GENOMIC DNA]</scope>
    <source>
        <strain evidence="10">G3</strain>
    </source>
</reference>
<evidence type="ECO:0000256" key="1">
    <source>
        <dbReference type="ARBA" id="ARBA00001936"/>
    </source>
</evidence>
<comment type="similarity">
    <text evidence="8">Belongs to the PPP phosphatase family.</text>
</comment>
<dbReference type="GO" id="GO:0046872">
    <property type="term" value="F:metal ion binding"/>
    <property type="evidence" value="ECO:0007669"/>
    <property type="project" value="UniProtKB-KW"/>
</dbReference>
<keyword evidence="5" id="KW-0464">Manganese</keyword>
<dbReference type="SMR" id="A2EEM1"/>
<evidence type="ECO:0000256" key="5">
    <source>
        <dbReference type="ARBA" id="ARBA00023211"/>
    </source>
</evidence>
<dbReference type="InterPro" id="IPR004843">
    <property type="entry name" value="Calcineurin-like_PHP"/>
</dbReference>
<dbReference type="VEuPathDB" id="TrichDB:TVAGG3_1055060"/>
<evidence type="ECO:0000313" key="11">
    <source>
        <dbReference type="Proteomes" id="UP000001542"/>
    </source>
</evidence>
<dbReference type="InterPro" id="IPR006186">
    <property type="entry name" value="Ser/Thr-sp_prot-phosphatase"/>
</dbReference>
<dbReference type="PRINTS" id="PR00114">
    <property type="entry name" value="STPHPHTASE"/>
</dbReference>
<comment type="cofactor">
    <cofactor evidence="1">
        <name>Mn(2+)</name>
        <dbReference type="ChEBI" id="CHEBI:29035"/>
    </cofactor>
</comment>
<dbReference type="InterPro" id="IPR029052">
    <property type="entry name" value="Metallo-depent_PP-like"/>
</dbReference>
<dbReference type="Proteomes" id="UP000001542">
    <property type="component" value="Unassembled WGS sequence"/>
</dbReference>
<dbReference type="SUPFAM" id="SSF56300">
    <property type="entry name" value="Metallo-dependent phosphatases"/>
    <property type="match status" value="1"/>
</dbReference>
<evidence type="ECO:0000259" key="9">
    <source>
        <dbReference type="PROSITE" id="PS00125"/>
    </source>
</evidence>
<dbReference type="InterPro" id="IPR050341">
    <property type="entry name" value="PP1_catalytic_subunit"/>
</dbReference>
<dbReference type="PANTHER" id="PTHR11668">
    <property type="entry name" value="SERINE/THREONINE PROTEIN PHOSPHATASE"/>
    <property type="match status" value="1"/>
</dbReference>
<keyword evidence="4" id="KW-0904">Protein phosphatase</keyword>
<dbReference type="GO" id="GO:0004722">
    <property type="term" value="F:protein serine/threonine phosphatase activity"/>
    <property type="evidence" value="ECO:0000318"/>
    <property type="project" value="GO_Central"/>
</dbReference>
<dbReference type="EMBL" id="DS113368">
    <property type="protein sequence ID" value="EAY08928.1"/>
    <property type="molecule type" value="Genomic_DNA"/>
</dbReference>
<sequence>MLPRSIIDAYTPLIHDDILLQQIQTGSLEIPKLKQADLINLISQVTEIFKMEQTLMYLEGDYTIVGDLHGNLRDLLRILAYAGNPLSSGYIFLGDYVDRGEFSIEIITLLFSFKLAYPTKVFLLRGNHEFASLNKDYGFKKQCSKEYGDYVYDCFNEAFAYLPLAAILNKHFFLVHGGLAPKLEKVEQISQMKRPIFSMDLEGNEGNVLTGMMWSDPSEEISYFSDNIRGVGFYYGDQAVQDFLGRNNLKVIIRAHECVDGLRQKFNGNVITVFSSSCYNSILLNTSGILQITNSNKINSYIFNAVEQWHKKEMKWKSIEVDITIPLCQRVIKPRSTTSRPRCRKISCLVKNYKPFII</sequence>
<evidence type="ECO:0000256" key="8">
    <source>
        <dbReference type="RuleBase" id="RU004273"/>
    </source>
</evidence>
<dbReference type="PROSITE" id="PS00125">
    <property type="entry name" value="SER_THR_PHOSPHATASE"/>
    <property type="match status" value="1"/>
</dbReference>
<name>A2EEM1_TRIV3</name>
<feature type="domain" description="Serine/threonine specific protein phosphatases" evidence="9">
    <location>
        <begin position="124"/>
        <end position="129"/>
    </location>
</feature>
<keyword evidence="2" id="KW-0479">Metal-binding</keyword>
<dbReference type="STRING" id="5722.A2EEM1"/>
<evidence type="ECO:0000256" key="6">
    <source>
        <dbReference type="ARBA" id="ARBA00047761"/>
    </source>
</evidence>
<dbReference type="AlphaFoldDB" id="A2EEM1"/>
<dbReference type="VEuPathDB" id="TrichDB:TVAG_464760"/>